<dbReference type="SUPFAM" id="SSF51735">
    <property type="entry name" value="NAD(P)-binding Rossmann-fold domains"/>
    <property type="match status" value="1"/>
</dbReference>
<sequence>QCVAVCDPFKSKRDKWAEYIDDTYAKNYNRASYKGCDTYNNFEDLLARDDIDGVVIATPDHWHVVIGLAAARAGKDMHIEKPLCLSIEEDKAMRVAINQYGNVFQYGTQQRSSQHCRFGCELVRNGRVGKINTIEVAAPSGRSGGSTEAVSAPDDFDYDRWLGPAPWTPYTHDRCSSWGSWYVYDNSLGFLAGWGAHPLDILDWAYGSDDVVPIEYAGTGTIPTEGLFDTVTNWDVRCKYANGVTMTFKDGPDST</sequence>
<name>X0VRK4_9ZZZZ</name>
<dbReference type="AlphaFoldDB" id="X0VRK4"/>
<dbReference type="InterPro" id="IPR036291">
    <property type="entry name" value="NAD(P)-bd_dom_sf"/>
</dbReference>
<dbReference type="Pfam" id="PF19051">
    <property type="entry name" value="GFO_IDH_MocA_C2"/>
    <property type="match status" value="1"/>
</dbReference>
<dbReference type="SUPFAM" id="SSF55347">
    <property type="entry name" value="Glyceraldehyde-3-phosphate dehydrogenase-like, C-terminal domain"/>
    <property type="match status" value="1"/>
</dbReference>
<dbReference type="Gene3D" id="3.30.360.10">
    <property type="entry name" value="Dihydrodipicolinate Reductase, domain 2"/>
    <property type="match status" value="1"/>
</dbReference>
<dbReference type="InterPro" id="IPR050463">
    <property type="entry name" value="Gfo/Idh/MocA_oxidrdct_glycsds"/>
</dbReference>
<dbReference type="Gene3D" id="3.40.50.720">
    <property type="entry name" value="NAD(P)-binding Rossmann-like Domain"/>
    <property type="match status" value="1"/>
</dbReference>
<protein>
    <recommendedName>
        <fullName evidence="4">Gfo/Idh/MocA-like oxidoreductase N-terminal domain-containing protein</fullName>
    </recommendedName>
</protein>
<dbReference type="InterPro" id="IPR000683">
    <property type="entry name" value="Gfo/Idh/MocA-like_OxRdtase_N"/>
</dbReference>
<dbReference type="InterPro" id="IPR043906">
    <property type="entry name" value="Gfo/Idh/MocA_OxRdtase_bact_C"/>
</dbReference>
<evidence type="ECO:0000313" key="3">
    <source>
        <dbReference type="EMBL" id="GAG21024.1"/>
    </source>
</evidence>
<gene>
    <name evidence="3" type="ORF">S01H1_60494</name>
</gene>
<organism evidence="3">
    <name type="scientific">marine sediment metagenome</name>
    <dbReference type="NCBI Taxonomy" id="412755"/>
    <lineage>
        <taxon>unclassified sequences</taxon>
        <taxon>metagenomes</taxon>
        <taxon>ecological metagenomes</taxon>
    </lineage>
</organism>
<dbReference type="EMBL" id="BARS01039619">
    <property type="protein sequence ID" value="GAG21024.1"/>
    <property type="molecule type" value="Genomic_DNA"/>
</dbReference>
<reference evidence="3" key="1">
    <citation type="journal article" date="2014" name="Front. Microbiol.">
        <title>High frequency of phylogenetically diverse reductive dehalogenase-homologous genes in deep subseafloor sedimentary metagenomes.</title>
        <authorList>
            <person name="Kawai M."/>
            <person name="Futagami T."/>
            <person name="Toyoda A."/>
            <person name="Takaki Y."/>
            <person name="Nishi S."/>
            <person name="Hori S."/>
            <person name="Arai W."/>
            <person name="Tsubouchi T."/>
            <person name="Morono Y."/>
            <person name="Uchiyama I."/>
            <person name="Ito T."/>
            <person name="Fujiyama A."/>
            <person name="Inagaki F."/>
            <person name="Takami H."/>
        </authorList>
    </citation>
    <scope>NUCLEOTIDE SEQUENCE</scope>
    <source>
        <strain evidence="3">Expedition CK06-06</strain>
    </source>
</reference>
<feature type="non-terminal residue" evidence="3">
    <location>
        <position position="255"/>
    </location>
</feature>
<evidence type="ECO:0000259" key="2">
    <source>
        <dbReference type="Pfam" id="PF19051"/>
    </source>
</evidence>
<accession>X0VRK4</accession>
<dbReference type="PANTHER" id="PTHR43818">
    <property type="entry name" value="BCDNA.GH03377"/>
    <property type="match status" value="1"/>
</dbReference>
<feature type="domain" description="Gfo/Idh/MocA-like oxidoreductase bacterial type C-terminal" evidence="2">
    <location>
        <begin position="148"/>
        <end position="247"/>
    </location>
</feature>
<feature type="non-terminal residue" evidence="3">
    <location>
        <position position="1"/>
    </location>
</feature>
<evidence type="ECO:0000259" key="1">
    <source>
        <dbReference type="Pfam" id="PF01408"/>
    </source>
</evidence>
<dbReference type="Pfam" id="PF01408">
    <property type="entry name" value="GFO_IDH_MocA"/>
    <property type="match status" value="1"/>
</dbReference>
<evidence type="ECO:0008006" key="4">
    <source>
        <dbReference type="Google" id="ProtNLM"/>
    </source>
</evidence>
<proteinExistence type="predicted"/>
<dbReference type="PANTHER" id="PTHR43818:SF5">
    <property type="entry name" value="OXIDOREDUCTASE FAMILY PROTEIN"/>
    <property type="match status" value="1"/>
</dbReference>
<feature type="domain" description="Gfo/Idh/MocA-like oxidoreductase N-terminal" evidence="1">
    <location>
        <begin position="26"/>
        <end position="107"/>
    </location>
</feature>
<dbReference type="GO" id="GO:0000166">
    <property type="term" value="F:nucleotide binding"/>
    <property type="evidence" value="ECO:0007669"/>
    <property type="project" value="InterPro"/>
</dbReference>
<comment type="caution">
    <text evidence="3">The sequence shown here is derived from an EMBL/GenBank/DDBJ whole genome shotgun (WGS) entry which is preliminary data.</text>
</comment>